<dbReference type="AlphaFoldDB" id="M3DD73"/>
<dbReference type="Proteomes" id="UP000016931">
    <property type="component" value="Unassembled WGS sequence"/>
</dbReference>
<gene>
    <name evidence="1" type="ORF">SEPMUDRAFT_147568</name>
</gene>
<protein>
    <submittedName>
        <fullName evidence="1">Uncharacterized protein</fullName>
    </submittedName>
</protein>
<dbReference type="RefSeq" id="XP_016763895.1">
    <property type="nucleotide sequence ID" value="XM_016904385.1"/>
</dbReference>
<keyword evidence="2" id="KW-1185">Reference proteome</keyword>
<evidence type="ECO:0000313" key="2">
    <source>
        <dbReference type="Proteomes" id="UP000016931"/>
    </source>
</evidence>
<dbReference type="EMBL" id="KB456261">
    <property type="protein sequence ID" value="EMF15774.1"/>
    <property type="molecule type" value="Genomic_DNA"/>
</dbReference>
<proteinExistence type="predicted"/>
<reference evidence="1 2" key="1">
    <citation type="journal article" date="2012" name="PLoS Pathog.">
        <title>Diverse lifestyles and strategies of plant pathogenesis encoded in the genomes of eighteen Dothideomycetes fungi.</title>
        <authorList>
            <person name="Ohm R.A."/>
            <person name="Feau N."/>
            <person name="Henrissat B."/>
            <person name="Schoch C.L."/>
            <person name="Horwitz B.A."/>
            <person name="Barry K.W."/>
            <person name="Condon B.J."/>
            <person name="Copeland A.C."/>
            <person name="Dhillon B."/>
            <person name="Glaser F."/>
            <person name="Hesse C.N."/>
            <person name="Kosti I."/>
            <person name="LaButti K."/>
            <person name="Lindquist E.A."/>
            <person name="Lucas S."/>
            <person name="Salamov A.A."/>
            <person name="Bradshaw R.E."/>
            <person name="Ciuffetti L."/>
            <person name="Hamelin R.C."/>
            <person name="Kema G.H.J."/>
            <person name="Lawrence C."/>
            <person name="Scott J.A."/>
            <person name="Spatafora J.W."/>
            <person name="Turgeon B.G."/>
            <person name="de Wit P.J.G.M."/>
            <person name="Zhong S."/>
            <person name="Goodwin S.B."/>
            <person name="Grigoriev I.V."/>
        </authorList>
    </citation>
    <scope>NUCLEOTIDE SEQUENCE [LARGE SCALE GENOMIC DNA]</scope>
    <source>
        <strain evidence="1 2">SO2202</strain>
    </source>
</reference>
<dbReference type="HOGENOM" id="CLU_538809_0_0_1"/>
<dbReference type="OrthoDB" id="3640596at2759"/>
<evidence type="ECO:0000313" key="1">
    <source>
        <dbReference type="EMBL" id="EMF15774.1"/>
    </source>
</evidence>
<sequence length="506" mass="55953">MFPTSMDIRALVHSHGQIRREQWHGHHSSDNRQSILSIRPRSLAEHLPVLYHEQERRRCDEDILIERFVAECPEIYPRCRFNPLREEDIREVYYVTIRESSRSSSSSLAASSNSSSNTFHNDSLTHLWLQQLQRLMLLDQQQSSSSQTTSHHQHPHQTIFLHRRSNHLFRALAEVSFTNQNLRIGHVLYTFFLRHASHIVSTETSATIGQWCNAILRARMSELQRVECLRRVCEVRPDLPESLRRYGRRGRLVAEMMERAMMIVRFEMGRGEIGGGYRGRVGLGQRRSGGGLGVHFRSRSTDGVGGGGILRGGGAGFETAGLGTIGSYNNNDRRTTFLSARGLGAGRGGGVFSAAAAAAADDDGLDELRVLHDLNDLALHTAGGSSNATENLYERNHLLPETLLDDQQQHRLWELSMGSGGGGGPQYASSSRNFGINTNGMGRSMLDEMYNHNNNNHNNNIFTPMGDELENGGMGILLEGFAGGGGGGGGVSSLCLDDSSLDLYGI</sequence>
<dbReference type="eggNOG" id="ENOG502SXI8">
    <property type="taxonomic scope" value="Eukaryota"/>
</dbReference>
<accession>M3DD73</accession>
<name>M3DD73_SPHMS</name>
<organism evidence="1 2">
    <name type="scientific">Sphaerulina musiva (strain SO2202)</name>
    <name type="common">Poplar stem canker fungus</name>
    <name type="synonym">Septoria musiva</name>
    <dbReference type="NCBI Taxonomy" id="692275"/>
    <lineage>
        <taxon>Eukaryota</taxon>
        <taxon>Fungi</taxon>
        <taxon>Dikarya</taxon>
        <taxon>Ascomycota</taxon>
        <taxon>Pezizomycotina</taxon>
        <taxon>Dothideomycetes</taxon>
        <taxon>Dothideomycetidae</taxon>
        <taxon>Mycosphaerellales</taxon>
        <taxon>Mycosphaerellaceae</taxon>
        <taxon>Sphaerulina</taxon>
    </lineage>
</organism>
<dbReference type="GeneID" id="27901522"/>